<keyword evidence="6" id="KW-1185">Reference proteome</keyword>
<feature type="domain" description="CopC" evidence="4">
    <location>
        <begin position="27"/>
        <end position="116"/>
    </location>
</feature>
<evidence type="ECO:0000256" key="3">
    <source>
        <dbReference type="SAM" id="SignalP"/>
    </source>
</evidence>
<dbReference type="InterPro" id="IPR014755">
    <property type="entry name" value="Cu-Rt/internalin_Ig-like"/>
</dbReference>
<evidence type="ECO:0000256" key="1">
    <source>
        <dbReference type="ARBA" id="ARBA00022729"/>
    </source>
</evidence>
<feature type="chain" id="PRO_5035167076" evidence="3">
    <location>
        <begin position="22"/>
        <end position="117"/>
    </location>
</feature>
<feature type="signal peptide" evidence="3">
    <location>
        <begin position="1"/>
        <end position="21"/>
    </location>
</feature>
<evidence type="ECO:0000259" key="4">
    <source>
        <dbReference type="Pfam" id="PF04234"/>
    </source>
</evidence>
<keyword evidence="2" id="KW-0186">Copper</keyword>
<dbReference type="RefSeq" id="WP_186506802.1">
    <property type="nucleotide sequence ID" value="NZ_JACNEP010000007.1"/>
</dbReference>
<dbReference type="EMBL" id="JACNEP010000007">
    <property type="protein sequence ID" value="MBC3766272.1"/>
    <property type="molecule type" value="Genomic_DNA"/>
</dbReference>
<evidence type="ECO:0000313" key="5">
    <source>
        <dbReference type="EMBL" id="MBC3766272.1"/>
    </source>
</evidence>
<dbReference type="AlphaFoldDB" id="A0A8J6IUZ8"/>
<reference evidence="5" key="1">
    <citation type="journal article" date="2018" name="Int. J. Syst. Evol. Microbiol.">
        <title>Neptunicella marina gen. nov., sp. nov., isolated from surface seawater.</title>
        <authorList>
            <person name="Liu X."/>
            <person name="Lai Q."/>
            <person name="Du Y."/>
            <person name="Zhang X."/>
            <person name="Liu Z."/>
            <person name="Sun F."/>
            <person name="Shao Z."/>
        </authorList>
    </citation>
    <scope>NUCLEOTIDE SEQUENCE</scope>
    <source>
        <strain evidence="5">S27-2</strain>
    </source>
</reference>
<evidence type="ECO:0000256" key="2">
    <source>
        <dbReference type="ARBA" id="ARBA00023008"/>
    </source>
</evidence>
<dbReference type="GO" id="GO:0005507">
    <property type="term" value="F:copper ion binding"/>
    <property type="evidence" value="ECO:0007669"/>
    <property type="project" value="InterPro"/>
</dbReference>
<proteinExistence type="predicted"/>
<dbReference type="Pfam" id="PF04234">
    <property type="entry name" value="CopC"/>
    <property type="match status" value="1"/>
</dbReference>
<keyword evidence="1 3" id="KW-0732">Signal</keyword>
<reference evidence="5" key="2">
    <citation type="submission" date="2020-08" db="EMBL/GenBank/DDBJ databases">
        <authorList>
            <person name="Lai Q."/>
        </authorList>
    </citation>
    <scope>NUCLEOTIDE SEQUENCE</scope>
    <source>
        <strain evidence="5">S27-2</strain>
    </source>
</reference>
<protein>
    <submittedName>
        <fullName evidence="5">Copper resistance protein CopC</fullName>
    </submittedName>
</protein>
<dbReference type="Proteomes" id="UP000601768">
    <property type="component" value="Unassembled WGS sequence"/>
</dbReference>
<dbReference type="SUPFAM" id="SSF81296">
    <property type="entry name" value="E set domains"/>
    <property type="match status" value="1"/>
</dbReference>
<evidence type="ECO:0000313" key="6">
    <source>
        <dbReference type="Proteomes" id="UP000601768"/>
    </source>
</evidence>
<dbReference type="Gene3D" id="2.60.40.1220">
    <property type="match status" value="1"/>
</dbReference>
<dbReference type="InterPro" id="IPR007348">
    <property type="entry name" value="CopC_dom"/>
</dbReference>
<dbReference type="GO" id="GO:0042597">
    <property type="term" value="C:periplasmic space"/>
    <property type="evidence" value="ECO:0007669"/>
    <property type="project" value="InterPro"/>
</dbReference>
<name>A0A8J6IUZ8_9ALTE</name>
<comment type="caution">
    <text evidence="5">The sequence shown here is derived from an EMBL/GenBank/DDBJ whole genome shotgun (WGS) entry which is preliminary data.</text>
</comment>
<dbReference type="InterPro" id="IPR014756">
    <property type="entry name" value="Ig_E-set"/>
</dbReference>
<accession>A0A8J6IUZ8</accession>
<organism evidence="5 6">
    <name type="scientific">Neptunicella marina</name>
    <dbReference type="NCBI Taxonomy" id="2125989"/>
    <lineage>
        <taxon>Bacteria</taxon>
        <taxon>Pseudomonadati</taxon>
        <taxon>Pseudomonadota</taxon>
        <taxon>Gammaproteobacteria</taxon>
        <taxon>Alteromonadales</taxon>
        <taxon>Alteromonadaceae</taxon>
        <taxon>Neptunicella</taxon>
    </lineage>
</organism>
<gene>
    <name evidence="5" type="ORF">H8B19_10300</name>
</gene>
<sequence>MKTLIKSVAVLGLLFSSIAMAHEGIEIESSVPADNAMLMESPSELAVSFSKEVRLIKVVLKNQQGDEVDFDFTPPKEAAAHFSWSLPKLSPAHYQVELIMLGADGHKMKESFSFMVH</sequence>
<dbReference type="GO" id="GO:0046688">
    <property type="term" value="P:response to copper ion"/>
    <property type="evidence" value="ECO:0007669"/>
    <property type="project" value="InterPro"/>
</dbReference>